<dbReference type="Pfam" id="PF01380">
    <property type="entry name" value="SIS"/>
    <property type="match status" value="1"/>
</dbReference>
<reference evidence="8" key="1">
    <citation type="journal article" date="2012" name="J. Bacteriol.">
        <title>Genome Sequence of Micromonospora lupini Lupac 08, Isolated from Root Nodules of Lupinus angustifolius.</title>
        <authorList>
            <person name="Alonso-Vega P."/>
            <person name="Normand P."/>
            <person name="Bacigalupe R."/>
            <person name="Pujic P."/>
            <person name="Lajus A."/>
            <person name="Vallenet D."/>
            <person name="Carro L."/>
            <person name="Coll P."/>
            <person name="Trujillo M.E."/>
        </authorList>
    </citation>
    <scope>NUCLEOTIDE SEQUENCE [LARGE SCALE GENOMIC DNA]</scope>
    <source>
        <strain evidence="8">Lupac 08</strain>
    </source>
</reference>
<dbReference type="InterPro" id="IPR009057">
    <property type="entry name" value="Homeodomain-like_sf"/>
</dbReference>
<dbReference type="PROSITE" id="PS51464">
    <property type="entry name" value="SIS"/>
    <property type="match status" value="1"/>
</dbReference>
<proteinExistence type="predicted"/>
<dbReference type="Pfam" id="PF01418">
    <property type="entry name" value="HTH_6"/>
    <property type="match status" value="1"/>
</dbReference>
<evidence type="ECO:0000256" key="3">
    <source>
        <dbReference type="ARBA" id="ARBA00023163"/>
    </source>
</evidence>
<comment type="caution">
    <text evidence="7">The sequence shown here is derived from an EMBL/GenBank/DDBJ whole genome shotgun (WGS) entry which is preliminary data.</text>
</comment>
<evidence type="ECO:0000313" key="8">
    <source>
        <dbReference type="Proteomes" id="UP000003448"/>
    </source>
</evidence>
<dbReference type="PANTHER" id="PTHR30514">
    <property type="entry name" value="GLUCOKINASE"/>
    <property type="match status" value="1"/>
</dbReference>
<evidence type="ECO:0000259" key="5">
    <source>
        <dbReference type="PROSITE" id="PS51071"/>
    </source>
</evidence>
<evidence type="ECO:0000313" key="7">
    <source>
        <dbReference type="EMBL" id="CCH15632.1"/>
    </source>
</evidence>
<dbReference type="PROSITE" id="PS51071">
    <property type="entry name" value="HTH_RPIR"/>
    <property type="match status" value="1"/>
</dbReference>
<accession>I0KVN5</accession>
<dbReference type="SUPFAM" id="SSF46689">
    <property type="entry name" value="Homeodomain-like"/>
    <property type="match status" value="1"/>
</dbReference>
<dbReference type="RefSeq" id="WP_007454891.1">
    <property type="nucleotide sequence ID" value="NZ_HF570108.1"/>
</dbReference>
<dbReference type="InterPro" id="IPR035472">
    <property type="entry name" value="RpiR-like_SIS"/>
</dbReference>
<keyword evidence="3" id="KW-0804">Transcription</keyword>
<dbReference type="STRING" id="1150864.MILUP08_40541"/>
<evidence type="ECO:0000259" key="6">
    <source>
        <dbReference type="PROSITE" id="PS51464"/>
    </source>
</evidence>
<dbReference type="EMBL" id="CAIE01000007">
    <property type="protein sequence ID" value="CCH15632.1"/>
    <property type="molecule type" value="Genomic_DNA"/>
</dbReference>
<organism evidence="7 8">
    <name type="scientific">Micromonospora lupini str. Lupac 08</name>
    <dbReference type="NCBI Taxonomy" id="1150864"/>
    <lineage>
        <taxon>Bacteria</taxon>
        <taxon>Bacillati</taxon>
        <taxon>Actinomycetota</taxon>
        <taxon>Actinomycetes</taxon>
        <taxon>Micromonosporales</taxon>
        <taxon>Micromonosporaceae</taxon>
        <taxon>Micromonospora</taxon>
    </lineage>
</organism>
<dbReference type="Gene3D" id="3.40.50.10490">
    <property type="entry name" value="Glucose-6-phosphate isomerase like protein, domain 1"/>
    <property type="match status" value="1"/>
</dbReference>
<gene>
    <name evidence="7" type="ORF">MILUP08_40541</name>
</gene>
<name>I0KVN5_9ACTN</name>
<dbReference type="InterPro" id="IPR036388">
    <property type="entry name" value="WH-like_DNA-bd_sf"/>
</dbReference>
<dbReference type="Proteomes" id="UP000003448">
    <property type="component" value="Unassembled WGS sequence"/>
</dbReference>
<dbReference type="GO" id="GO:0097367">
    <property type="term" value="F:carbohydrate derivative binding"/>
    <property type="evidence" value="ECO:0007669"/>
    <property type="project" value="InterPro"/>
</dbReference>
<feature type="domain" description="SIS" evidence="6">
    <location>
        <begin position="155"/>
        <end position="293"/>
    </location>
</feature>
<dbReference type="GO" id="GO:1901135">
    <property type="term" value="P:carbohydrate derivative metabolic process"/>
    <property type="evidence" value="ECO:0007669"/>
    <property type="project" value="InterPro"/>
</dbReference>
<dbReference type="Gene3D" id="1.10.10.10">
    <property type="entry name" value="Winged helix-like DNA-binding domain superfamily/Winged helix DNA-binding domain"/>
    <property type="match status" value="1"/>
</dbReference>
<sequence>MSTSDHADQTGPRPTASPSGPDRDGAEPAAVGVAALIRQRLGECSPAERRVARALLAAYPAAGLGTVAALAERAEVSAPTVLRFLSRLGFGGYPEFQRALRDELTERETSPLTAYRAAERTGEPPAGALSRAAARLPEAVARTLVELPQGELDAAARLLADQQLRVTAAGGRFSGLLAHYLVLHLMQVRGGSRLLPASPVERTDMLVDVGRRDLVVLFDFRRYEEPTLALAREVTARGARVVLFTDRWLSPVAGLAEVVLPGRVESPSLYDSFVPALALVETVVAAVIDRLGPVAGTRLKAMEQAQQEFHIG</sequence>
<dbReference type="InterPro" id="IPR001347">
    <property type="entry name" value="SIS_dom"/>
</dbReference>
<evidence type="ECO:0000256" key="2">
    <source>
        <dbReference type="ARBA" id="ARBA00023125"/>
    </source>
</evidence>
<dbReference type="InterPro" id="IPR046348">
    <property type="entry name" value="SIS_dom_sf"/>
</dbReference>
<dbReference type="GO" id="GO:0003700">
    <property type="term" value="F:DNA-binding transcription factor activity"/>
    <property type="evidence" value="ECO:0007669"/>
    <property type="project" value="InterPro"/>
</dbReference>
<evidence type="ECO:0000256" key="4">
    <source>
        <dbReference type="SAM" id="MobiDB-lite"/>
    </source>
</evidence>
<feature type="domain" description="HTH rpiR-type" evidence="5">
    <location>
        <begin position="31"/>
        <end position="107"/>
    </location>
</feature>
<evidence type="ECO:0000256" key="1">
    <source>
        <dbReference type="ARBA" id="ARBA00023015"/>
    </source>
</evidence>
<keyword evidence="1" id="KW-0805">Transcription regulation</keyword>
<dbReference type="AlphaFoldDB" id="I0KVN5"/>
<dbReference type="PANTHER" id="PTHR30514:SF18">
    <property type="entry name" value="RPIR-FAMILY TRANSCRIPTIONAL REGULATOR"/>
    <property type="match status" value="1"/>
</dbReference>
<dbReference type="CDD" id="cd05013">
    <property type="entry name" value="SIS_RpiR"/>
    <property type="match status" value="1"/>
</dbReference>
<protein>
    <submittedName>
        <fullName evidence="7">Putative transcriptional regulator, RpiR family</fullName>
    </submittedName>
</protein>
<dbReference type="GO" id="GO:0003677">
    <property type="term" value="F:DNA binding"/>
    <property type="evidence" value="ECO:0007669"/>
    <property type="project" value="UniProtKB-KW"/>
</dbReference>
<dbReference type="InterPro" id="IPR047640">
    <property type="entry name" value="RpiR-like"/>
</dbReference>
<keyword evidence="8" id="KW-1185">Reference proteome</keyword>
<keyword evidence="2" id="KW-0238">DNA-binding</keyword>
<dbReference type="eggNOG" id="COG1737">
    <property type="taxonomic scope" value="Bacteria"/>
</dbReference>
<dbReference type="SUPFAM" id="SSF53697">
    <property type="entry name" value="SIS domain"/>
    <property type="match status" value="1"/>
</dbReference>
<dbReference type="InterPro" id="IPR000281">
    <property type="entry name" value="HTH_RpiR"/>
</dbReference>
<feature type="region of interest" description="Disordered" evidence="4">
    <location>
        <begin position="1"/>
        <end position="27"/>
    </location>
</feature>